<evidence type="ECO:0000256" key="1">
    <source>
        <dbReference type="ARBA" id="ARBA00022723"/>
    </source>
</evidence>
<keyword evidence="7" id="KW-1185">Reference proteome</keyword>
<keyword evidence="3" id="KW-0862">Zinc</keyword>
<reference evidence="7" key="1">
    <citation type="submission" date="2014-07" db="EMBL/GenBank/DDBJ databases">
        <authorList>
            <person name="Martin A.A"/>
            <person name="De Silva N."/>
        </authorList>
    </citation>
    <scope>NUCLEOTIDE SEQUENCE</scope>
</reference>
<feature type="region of interest" description="Disordered" evidence="5">
    <location>
        <begin position="186"/>
        <end position="219"/>
    </location>
</feature>
<evidence type="ECO:0000313" key="8">
    <source>
        <dbReference type="WBParaSite" id="SVE_0397900.1"/>
    </source>
</evidence>
<name>A0A0K0F589_STRVS</name>
<dbReference type="PROSITE" id="PS50135">
    <property type="entry name" value="ZF_ZZ_2"/>
    <property type="match status" value="1"/>
</dbReference>
<dbReference type="InterPro" id="IPR043145">
    <property type="entry name" value="Znf_ZZ_sf"/>
</dbReference>
<dbReference type="FunFam" id="3.30.60.90:FF:000007">
    <property type="entry name" value="Next to BRCA1 gene 1 protein"/>
    <property type="match status" value="1"/>
</dbReference>
<dbReference type="GO" id="GO:0035973">
    <property type="term" value="P:aggrephagy"/>
    <property type="evidence" value="ECO:0007669"/>
    <property type="project" value="TreeGrafter"/>
</dbReference>
<keyword evidence="2 4" id="KW-0863">Zinc-finger</keyword>
<dbReference type="GO" id="GO:0016235">
    <property type="term" value="C:aggresome"/>
    <property type="evidence" value="ECO:0007669"/>
    <property type="project" value="TreeGrafter"/>
</dbReference>
<dbReference type="GO" id="GO:0070013">
    <property type="term" value="C:intracellular organelle lumen"/>
    <property type="evidence" value="ECO:0007669"/>
    <property type="project" value="UniProtKB-ARBA"/>
</dbReference>
<dbReference type="PROSITE" id="PS01357">
    <property type="entry name" value="ZF_ZZ_1"/>
    <property type="match status" value="1"/>
</dbReference>
<dbReference type="PANTHER" id="PTHR15090:SF0">
    <property type="entry name" value="SEQUESTOSOME-1"/>
    <property type="match status" value="1"/>
</dbReference>
<evidence type="ECO:0000256" key="4">
    <source>
        <dbReference type="PROSITE-ProRule" id="PRU00228"/>
    </source>
</evidence>
<dbReference type="GO" id="GO:0005080">
    <property type="term" value="F:protein kinase C binding"/>
    <property type="evidence" value="ECO:0007669"/>
    <property type="project" value="TreeGrafter"/>
</dbReference>
<feature type="compositionally biased region" description="Basic and acidic residues" evidence="5">
    <location>
        <begin position="202"/>
        <end position="219"/>
    </location>
</feature>
<protein>
    <submittedName>
        <fullName evidence="8">ZZ-type domain-containing protein</fullName>
    </submittedName>
</protein>
<dbReference type="GO" id="GO:0000423">
    <property type="term" value="P:mitophagy"/>
    <property type="evidence" value="ECO:0007669"/>
    <property type="project" value="TreeGrafter"/>
</dbReference>
<dbReference type="AlphaFoldDB" id="A0A0K0F589"/>
<evidence type="ECO:0000313" key="7">
    <source>
        <dbReference type="Proteomes" id="UP000035680"/>
    </source>
</evidence>
<dbReference type="STRING" id="75913.A0A0K0F589"/>
<dbReference type="InterPro" id="IPR000433">
    <property type="entry name" value="Znf_ZZ"/>
</dbReference>
<dbReference type="GO" id="GO:0007032">
    <property type="term" value="P:endosome organization"/>
    <property type="evidence" value="ECO:0007669"/>
    <property type="project" value="TreeGrafter"/>
</dbReference>
<keyword evidence="1" id="KW-0479">Metal-binding</keyword>
<feature type="domain" description="ZZ-type" evidence="6">
    <location>
        <begin position="124"/>
        <end position="175"/>
    </location>
</feature>
<dbReference type="WBParaSite" id="SVE_0397900.1">
    <property type="protein sequence ID" value="SVE_0397900.1"/>
    <property type="gene ID" value="SVE_0397900"/>
</dbReference>
<feature type="region of interest" description="Disordered" evidence="5">
    <location>
        <begin position="480"/>
        <end position="500"/>
    </location>
</feature>
<dbReference type="Pfam" id="PF00569">
    <property type="entry name" value="ZZ"/>
    <property type="match status" value="1"/>
</dbReference>
<sequence length="523" mass="60184">MYLIIHHSKNTNLSIYIIMSTIIVKLICLDRIKLLESDGFVKYPEIRSTYDSMVPTPLRVGFSNLLFKNDKDEIFEISDNESFWAYITLQYPKAKTQINEVPVIIIPVLVKNPDYLNTSGLTIHQHIICDGCNRKVAGIRYKCLVCDDYDLCQYCERQNIHDSSHVMLRFARPIDSNSRKYLNSINQHTNDDTTESSVKNCETNKKTNDTKKKDKKEESKTSVNKIYESYTTIKNIDPNFEYLDFCDAYNNYLYLVKEIKSIKKSMKKKFHTDGELRYDDEMIAENIAKIVETKLSHQQRINLLKFITIEKHSPSNLDTIKNHDNQEVDKKIVETPTEKVENSIENEILPNNESNNEVIKDLPKEEVEKKKSTSVCSEPISVLESHTTCSEVGMSNERKLSAFELSINSIVSTEEEDDESNYGIEIIDHRSEANTSSSISDWKDTTDELDYKSLVKQMEMQRSGVFEKIFDDIEPEDSASMIGSRNSINDTEVNQGTKSSNLSFSIISRNTNNTITSDKNKEN</sequence>
<evidence type="ECO:0000259" key="6">
    <source>
        <dbReference type="PROSITE" id="PS50135"/>
    </source>
</evidence>
<accession>A0A0K0F589</accession>
<feature type="compositionally biased region" description="Polar residues" evidence="5">
    <location>
        <begin position="481"/>
        <end position="500"/>
    </location>
</feature>
<dbReference type="Proteomes" id="UP000035680">
    <property type="component" value="Unassembled WGS sequence"/>
</dbReference>
<evidence type="ECO:0000256" key="2">
    <source>
        <dbReference type="ARBA" id="ARBA00022771"/>
    </source>
</evidence>
<dbReference type="Gene3D" id="3.30.60.90">
    <property type="match status" value="1"/>
</dbReference>
<dbReference type="PANTHER" id="PTHR15090">
    <property type="entry name" value="SEQUESTOSOME 1-RELATED"/>
    <property type="match status" value="1"/>
</dbReference>
<reference evidence="8" key="2">
    <citation type="submission" date="2015-08" db="UniProtKB">
        <authorList>
            <consortium name="WormBaseParasite"/>
        </authorList>
    </citation>
    <scope>IDENTIFICATION</scope>
</reference>
<evidence type="ECO:0000256" key="3">
    <source>
        <dbReference type="ARBA" id="ARBA00022833"/>
    </source>
</evidence>
<dbReference type="CDD" id="cd02340">
    <property type="entry name" value="ZZ_NBR1_like"/>
    <property type="match status" value="1"/>
</dbReference>
<dbReference type="SMART" id="SM00291">
    <property type="entry name" value="ZnF_ZZ"/>
    <property type="match status" value="1"/>
</dbReference>
<dbReference type="GO" id="GO:0044753">
    <property type="term" value="C:amphisome"/>
    <property type="evidence" value="ECO:0007669"/>
    <property type="project" value="TreeGrafter"/>
</dbReference>
<dbReference type="InterPro" id="IPR052260">
    <property type="entry name" value="Autophagy_Rcpt_SigReg"/>
</dbReference>
<dbReference type="SUPFAM" id="SSF57850">
    <property type="entry name" value="RING/U-box"/>
    <property type="match status" value="1"/>
</dbReference>
<dbReference type="GO" id="GO:0070530">
    <property type="term" value="F:K63-linked polyubiquitin modification-dependent protein binding"/>
    <property type="evidence" value="ECO:0007669"/>
    <property type="project" value="TreeGrafter"/>
</dbReference>
<organism evidence="7 8">
    <name type="scientific">Strongyloides venezuelensis</name>
    <name type="common">Threadworm</name>
    <dbReference type="NCBI Taxonomy" id="75913"/>
    <lineage>
        <taxon>Eukaryota</taxon>
        <taxon>Metazoa</taxon>
        <taxon>Ecdysozoa</taxon>
        <taxon>Nematoda</taxon>
        <taxon>Chromadorea</taxon>
        <taxon>Rhabditida</taxon>
        <taxon>Tylenchina</taxon>
        <taxon>Panagrolaimomorpha</taxon>
        <taxon>Strongyloidoidea</taxon>
        <taxon>Strongyloididae</taxon>
        <taxon>Strongyloides</taxon>
    </lineage>
</organism>
<dbReference type="GO" id="GO:0008270">
    <property type="term" value="F:zinc ion binding"/>
    <property type="evidence" value="ECO:0007669"/>
    <property type="project" value="UniProtKB-KW"/>
</dbReference>
<evidence type="ECO:0000256" key="5">
    <source>
        <dbReference type="SAM" id="MobiDB-lite"/>
    </source>
</evidence>
<proteinExistence type="predicted"/>